<reference evidence="3" key="1">
    <citation type="submission" date="2021-02" db="EMBL/GenBank/DDBJ databases">
        <title>Genome sequence Cadophora malorum strain M34.</title>
        <authorList>
            <person name="Stefanovic E."/>
            <person name="Vu D."/>
            <person name="Scully C."/>
            <person name="Dijksterhuis J."/>
            <person name="Roader J."/>
            <person name="Houbraken J."/>
        </authorList>
    </citation>
    <scope>NUCLEOTIDE SEQUENCE</scope>
    <source>
        <strain evidence="3">M34</strain>
    </source>
</reference>
<dbReference type="InterPro" id="IPR036514">
    <property type="entry name" value="SGNH_hydro_sf"/>
</dbReference>
<dbReference type="CDD" id="cd01846">
    <property type="entry name" value="fatty_acyltransferase_like"/>
    <property type="match status" value="1"/>
</dbReference>
<dbReference type="Pfam" id="PF00657">
    <property type="entry name" value="Lipase_GDSL"/>
    <property type="match status" value="1"/>
</dbReference>
<dbReference type="PANTHER" id="PTHR45648">
    <property type="entry name" value="GDSL LIPASE/ACYLHYDROLASE FAMILY PROTEIN (AFU_ORTHOLOGUE AFUA_4G14700)"/>
    <property type="match status" value="1"/>
</dbReference>
<evidence type="ECO:0000313" key="3">
    <source>
        <dbReference type="EMBL" id="KAG4424365.1"/>
    </source>
</evidence>
<evidence type="ECO:0000313" key="4">
    <source>
        <dbReference type="Proteomes" id="UP000664132"/>
    </source>
</evidence>
<accession>A0A8H7WGF2</accession>
<evidence type="ECO:0008006" key="5">
    <source>
        <dbReference type="Google" id="ProtNLM"/>
    </source>
</evidence>
<dbReference type="Gene3D" id="3.40.50.1110">
    <property type="entry name" value="SGNH hydrolase"/>
    <property type="match status" value="1"/>
</dbReference>
<feature type="signal peptide" evidence="2">
    <location>
        <begin position="1"/>
        <end position="18"/>
    </location>
</feature>
<comment type="caution">
    <text evidence="3">The sequence shown here is derived from an EMBL/GenBank/DDBJ whole genome shotgun (WGS) entry which is preliminary data.</text>
</comment>
<dbReference type="PANTHER" id="PTHR45648:SF85">
    <property type="entry name" value="A, PUTATIVE (AFU_ORTHOLOGUE AFUA_2G10760)-RELATED"/>
    <property type="match status" value="1"/>
</dbReference>
<evidence type="ECO:0000256" key="1">
    <source>
        <dbReference type="ARBA" id="ARBA00022801"/>
    </source>
</evidence>
<dbReference type="GO" id="GO:0016788">
    <property type="term" value="F:hydrolase activity, acting on ester bonds"/>
    <property type="evidence" value="ECO:0007669"/>
    <property type="project" value="InterPro"/>
</dbReference>
<keyword evidence="4" id="KW-1185">Reference proteome</keyword>
<dbReference type="InterPro" id="IPR001087">
    <property type="entry name" value="GDSL"/>
</dbReference>
<keyword evidence="2" id="KW-0732">Signal</keyword>
<sequence>MKLVLGNVLCCWLGLSEASPRRPSPFDWRDVDFLLAFGDSYTYVQGTAGRQNYSFIGDAQNFAYTSETLLTDKIVQNQIGTSAGGPNWVEYLTGCFSGLPSKCKTQLWDFAFAGSDVATELTPLHHNYTVSFEEQIIQWATYAKPILPVKLSKALVAIWIGINDINDSAKYTFPRNNATDFPSFYGKIMEAEFKSIETIYKAGYRNFLLMNLPPLERTPGNQVSANPLPSRTMVHQYNSAISSAAAKFTGSHPGSKAMIFDTYSYLSGILDNPSRYGIKNTTSYCPNYNAPDIDTNYAAYGCLPIEDYFWYNSGHITYPIHKLLAKSVAKFLEKESC</sequence>
<evidence type="ECO:0000256" key="2">
    <source>
        <dbReference type="SAM" id="SignalP"/>
    </source>
</evidence>
<dbReference type="AlphaFoldDB" id="A0A8H7WGF2"/>
<keyword evidence="1" id="KW-0378">Hydrolase</keyword>
<dbReference type="OrthoDB" id="1600564at2759"/>
<feature type="chain" id="PRO_5034241364" description="Lysophospholipase A" evidence="2">
    <location>
        <begin position="19"/>
        <end position="337"/>
    </location>
</feature>
<gene>
    <name evidence="3" type="ORF">IFR04_002421</name>
</gene>
<protein>
    <recommendedName>
        <fullName evidence="5">Lysophospholipase A</fullName>
    </recommendedName>
</protein>
<name>A0A8H7WGF2_9HELO</name>
<organism evidence="3 4">
    <name type="scientific">Cadophora malorum</name>
    <dbReference type="NCBI Taxonomy" id="108018"/>
    <lineage>
        <taxon>Eukaryota</taxon>
        <taxon>Fungi</taxon>
        <taxon>Dikarya</taxon>
        <taxon>Ascomycota</taxon>
        <taxon>Pezizomycotina</taxon>
        <taxon>Leotiomycetes</taxon>
        <taxon>Helotiales</taxon>
        <taxon>Ploettnerulaceae</taxon>
        <taxon>Cadophora</taxon>
    </lineage>
</organism>
<dbReference type="Proteomes" id="UP000664132">
    <property type="component" value="Unassembled WGS sequence"/>
</dbReference>
<dbReference type="SUPFAM" id="SSF52266">
    <property type="entry name" value="SGNH hydrolase"/>
    <property type="match status" value="1"/>
</dbReference>
<dbReference type="EMBL" id="JAFJYH010000021">
    <property type="protein sequence ID" value="KAG4424365.1"/>
    <property type="molecule type" value="Genomic_DNA"/>
</dbReference>
<proteinExistence type="predicted"/>
<dbReference type="InterPro" id="IPR051058">
    <property type="entry name" value="GDSL_Est/Lipase"/>
</dbReference>